<dbReference type="InterPro" id="IPR010982">
    <property type="entry name" value="Lambda_DNA-bd_dom_sf"/>
</dbReference>
<evidence type="ECO:0000259" key="2">
    <source>
        <dbReference type="PROSITE" id="PS50943"/>
    </source>
</evidence>
<dbReference type="InterPro" id="IPR001387">
    <property type="entry name" value="Cro/C1-type_HTH"/>
</dbReference>
<dbReference type="Gene3D" id="1.10.260.40">
    <property type="entry name" value="lambda repressor-like DNA-binding domains"/>
    <property type="match status" value="1"/>
</dbReference>
<dbReference type="EMBL" id="PSQG01000006">
    <property type="protein sequence ID" value="RCH44915.1"/>
    <property type="molecule type" value="Genomic_DNA"/>
</dbReference>
<dbReference type="Proteomes" id="UP000253208">
    <property type="component" value="Unassembled WGS sequence"/>
</dbReference>
<sequence length="126" mass="13977">MATIAERIKGLRKKAGLTQQELGDRFGVAKSTICQYENGNSTPNDDIKIAMANYFNVSMDYLMGKTDVPGFDSRTPPVIAAKVTESGINMFHTYLDLSATDQAKVNDYVQILSEWESAYNNKNGKK</sequence>
<dbReference type="SMART" id="SM00530">
    <property type="entry name" value="HTH_XRE"/>
    <property type="match status" value="1"/>
</dbReference>
<reference evidence="3 4" key="1">
    <citation type="submission" date="2018-02" db="EMBL/GenBank/DDBJ databases">
        <title>Complete genome sequencing of Faecalibacterium prausnitzii strains isolated from the human gut.</title>
        <authorList>
            <person name="Fitzgerald B.C."/>
            <person name="Shkoporov A.N."/>
            <person name="Ross P.R."/>
            <person name="Hill C."/>
        </authorList>
    </citation>
    <scope>NUCLEOTIDE SEQUENCE [LARGE SCALE GENOMIC DNA]</scope>
    <source>
        <strain evidence="3 4">APC942/31-1</strain>
    </source>
</reference>
<dbReference type="SUPFAM" id="SSF47413">
    <property type="entry name" value="lambda repressor-like DNA-binding domains"/>
    <property type="match status" value="1"/>
</dbReference>
<dbReference type="GO" id="GO:0003677">
    <property type="term" value="F:DNA binding"/>
    <property type="evidence" value="ECO:0007669"/>
    <property type="project" value="UniProtKB-KW"/>
</dbReference>
<dbReference type="CDD" id="cd00093">
    <property type="entry name" value="HTH_XRE"/>
    <property type="match status" value="1"/>
</dbReference>
<gene>
    <name evidence="3" type="ORF">C4886_05550</name>
</gene>
<protein>
    <recommendedName>
        <fullName evidence="2">HTH cro/C1-type domain-containing protein</fullName>
    </recommendedName>
</protein>
<evidence type="ECO:0000313" key="4">
    <source>
        <dbReference type="Proteomes" id="UP000253208"/>
    </source>
</evidence>
<dbReference type="RefSeq" id="WP_114001905.1">
    <property type="nucleotide sequence ID" value="NZ_PSQG01000006.1"/>
</dbReference>
<evidence type="ECO:0000256" key="1">
    <source>
        <dbReference type="ARBA" id="ARBA00023125"/>
    </source>
</evidence>
<dbReference type="Pfam" id="PF01381">
    <property type="entry name" value="HTH_3"/>
    <property type="match status" value="1"/>
</dbReference>
<name>A0A367G2N5_9FIRM</name>
<accession>A0A367G2N5</accession>
<evidence type="ECO:0000313" key="3">
    <source>
        <dbReference type="EMBL" id="RCH44915.1"/>
    </source>
</evidence>
<dbReference type="PANTHER" id="PTHR46558">
    <property type="entry name" value="TRACRIPTIONAL REGULATORY PROTEIN-RELATED-RELATED"/>
    <property type="match status" value="1"/>
</dbReference>
<dbReference type="PROSITE" id="PS50943">
    <property type="entry name" value="HTH_CROC1"/>
    <property type="match status" value="1"/>
</dbReference>
<feature type="domain" description="HTH cro/C1-type" evidence="2">
    <location>
        <begin position="8"/>
        <end position="62"/>
    </location>
</feature>
<comment type="caution">
    <text evidence="3">The sequence shown here is derived from an EMBL/GenBank/DDBJ whole genome shotgun (WGS) entry which is preliminary data.</text>
</comment>
<proteinExistence type="predicted"/>
<organism evidence="3 4">
    <name type="scientific">Blautia obeum</name>
    <dbReference type="NCBI Taxonomy" id="40520"/>
    <lineage>
        <taxon>Bacteria</taxon>
        <taxon>Bacillati</taxon>
        <taxon>Bacillota</taxon>
        <taxon>Clostridia</taxon>
        <taxon>Lachnospirales</taxon>
        <taxon>Lachnospiraceae</taxon>
        <taxon>Blautia</taxon>
    </lineage>
</organism>
<dbReference type="PANTHER" id="PTHR46558:SF11">
    <property type="entry name" value="HTH-TYPE TRANSCRIPTIONAL REGULATOR XRE"/>
    <property type="match status" value="1"/>
</dbReference>
<keyword evidence="1" id="KW-0238">DNA-binding</keyword>
<dbReference type="AlphaFoldDB" id="A0A367G2N5"/>